<keyword evidence="4" id="KW-1185">Reference proteome</keyword>
<dbReference type="PANTHER" id="PTHR35174">
    <property type="entry name" value="BLL7171 PROTEIN-RELATED"/>
    <property type="match status" value="1"/>
</dbReference>
<dbReference type="EMBL" id="BONC01000040">
    <property type="protein sequence ID" value="GIF59030.1"/>
    <property type="molecule type" value="Genomic_DNA"/>
</dbReference>
<dbReference type="InterPro" id="IPR011008">
    <property type="entry name" value="Dimeric_a/b-barrel"/>
</dbReference>
<comment type="similarity">
    <text evidence="1">Belongs to the YciI family.</text>
</comment>
<gene>
    <name evidence="3" type="ORF">Air01nite_51250</name>
</gene>
<comment type="caution">
    <text evidence="3">The sequence shown here is derived from an EMBL/GenBank/DDBJ whole genome shotgun (WGS) entry which is preliminary data.</text>
</comment>
<reference evidence="3 4" key="1">
    <citation type="submission" date="2021-01" db="EMBL/GenBank/DDBJ databases">
        <title>Whole genome shotgun sequence of Asanoa iriomotensis NBRC 100142.</title>
        <authorList>
            <person name="Komaki H."/>
            <person name="Tamura T."/>
        </authorList>
    </citation>
    <scope>NUCLEOTIDE SEQUENCE [LARGE SCALE GENOMIC DNA]</scope>
    <source>
        <strain evidence="3 4">NBRC 100142</strain>
    </source>
</reference>
<accession>A0ABQ4C8C9</accession>
<evidence type="ECO:0000259" key="2">
    <source>
        <dbReference type="Pfam" id="PF03795"/>
    </source>
</evidence>
<evidence type="ECO:0000313" key="4">
    <source>
        <dbReference type="Proteomes" id="UP000624325"/>
    </source>
</evidence>
<evidence type="ECO:0000313" key="3">
    <source>
        <dbReference type="EMBL" id="GIF59030.1"/>
    </source>
</evidence>
<protein>
    <recommendedName>
        <fullName evidence="2">YCII-related domain-containing protein</fullName>
    </recommendedName>
</protein>
<dbReference type="PANTHER" id="PTHR35174:SF3">
    <property type="entry name" value="BLL7171 PROTEIN"/>
    <property type="match status" value="1"/>
</dbReference>
<name>A0ABQ4C8C9_9ACTN</name>
<evidence type="ECO:0000256" key="1">
    <source>
        <dbReference type="ARBA" id="ARBA00007689"/>
    </source>
</evidence>
<dbReference type="Pfam" id="PF03795">
    <property type="entry name" value="YCII"/>
    <property type="match status" value="1"/>
</dbReference>
<proteinExistence type="inferred from homology"/>
<dbReference type="InterPro" id="IPR005545">
    <property type="entry name" value="YCII"/>
</dbReference>
<dbReference type="Gene3D" id="3.30.70.1060">
    <property type="entry name" value="Dimeric alpha+beta barrel"/>
    <property type="match status" value="1"/>
</dbReference>
<sequence>MAKYMLLIFGDAIAWESMTAAERAALEASHASFRAAAGSRLLGGEELASASMSATTLRADADGGLVMIDGPFLETKEGLGGFYLVEAGDLDEVVALARMLPEVRAGHSGVEIRPVVDHG</sequence>
<dbReference type="SUPFAM" id="SSF54909">
    <property type="entry name" value="Dimeric alpha+beta barrel"/>
    <property type="match status" value="1"/>
</dbReference>
<organism evidence="3 4">
    <name type="scientific">Asanoa iriomotensis</name>
    <dbReference type="NCBI Taxonomy" id="234613"/>
    <lineage>
        <taxon>Bacteria</taxon>
        <taxon>Bacillati</taxon>
        <taxon>Actinomycetota</taxon>
        <taxon>Actinomycetes</taxon>
        <taxon>Micromonosporales</taxon>
        <taxon>Micromonosporaceae</taxon>
        <taxon>Asanoa</taxon>
    </lineage>
</organism>
<dbReference type="Proteomes" id="UP000624325">
    <property type="component" value="Unassembled WGS sequence"/>
</dbReference>
<feature type="domain" description="YCII-related" evidence="2">
    <location>
        <begin position="21"/>
        <end position="115"/>
    </location>
</feature>
<dbReference type="RefSeq" id="WP_203705867.1">
    <property type="nucleotide sequence ID" value="NZ_BAAALU010000041.1"/>
</dbReference>